<gene>
    <name evidence="1" type="ORF">EDC27_2731</name>
</gene>
<organism evidence="1 2">
    <name type="scientific">Desulfosoma caldarium</name>
    <dbReference type="NCBI Taxonomy" id="610254"/>
    <lineage>
        <taxon>Bacteria</taxon>
        <taxon>Pseudomonadati</taxon>
        <taxon>Thermodesulfobacteriota</taxon>
        <taxon>Syntrophobacteria</taxon>
        <taxon>Syntrophobacterales</taxon>
        <taxon>Syntrophobacteraceae</taxon>
        <taxon>Desulfosoma</taxon>
    </lineage>
</organism>
<reference evidence="1 2" key="1">
    <citation type="submission" date="2018-11" db="EMBL/GenBank/DDBJ databases">
        <title>Genomic Encyclopedia of Type Strains, Phase IV (KMG-IV): sequencing the most valuable type-strain genomes for metagenomic binning, comparative biology and taxonomic classification.</title>
        <authorList>
            <person name="Goeker M."/>
        </authorList>
    </citation>
    <scope>NUCLEOTIDE SEQUENCE [LARGE SCALE GENOMIC DNA]</scope>
    <source>
        <strain evidence="1 2">DSM 22027</strain>
    </source>
</reference>
<name>A0A3N1UFI9_9BACT</name>
<comment type="caution">
    <text evidence="1">The sequence shown here is derived from an EMBL/GenBank/DDBJ whole genome shotgun (WGS) entry which is preliminary data.</text>
</comment>
<dbReference type="GO" id="GO:0006313">
    <property type="term" value="P:DNA transposition"/>
    <property type="evidence" value="ECO:0007669"/>
    <property type="project" value="InterPro"/>
</dbReference>
<protein>
    <submittedName>
        <fullName evidence="1">Transposase-like protein</fullName>
    </submittedName>
</protein>
<dbReference type="Gene3D" id="1.10.10.10">
    <property type="entry name" value="Winged helix-like DNA-binding domain superfamily/Winged helix DNA-binding domain"/>
    <property type="match status" value="1"/>
</dbReference>
<dbReference type="GO" id="GO:0043565">
    <property type="term" value="F:sequence-specific DNA binding"/>
    <property type="evidence" value="ECO:0007669"/>
    <property type="project" value="InterPro"/>
</dbReference>
<dbReference type="GO" id="GO:0004803">
    <property type="term" value="F:transposase activity"/>
    <property type="evidence" value="ECO:0007669"/>
    <property type="project" value="InterPro"/>
</dbReference>
<sequence>MVKPVRQQRWTASRQREIVLEILKGHITIVDVAREHDVKQSEIRQWIDTFIAFGTQALKVHPKSVEAVEQKELKQHRERIGEMVLQIEVLKKAEAILSEEESPFYD</sequence>
<dbReference type="InterPro" id="IPR036388">
    <property type="entry name" value="WH-like_DNA-bd_sf"/>
</dbReference>
<accession>A0A3N1UFI9</accession>
<dbReference type="InterPro" id="IPR010921">
    <property type="entry name" value="Trp_repressor/repl_initiator"/>
</dbReference>
<evidence type="ECO:0000313" key="2">
    <source>
        <dbReference type="Proteomes" id="UP000276223"/>
    </source>
</evidence>
<dbReference type="SUPFAM" id="SSF48295">
    <property type="entry name" value="TrpR-like"/>
    <property type="match status" value="1"/>
</dbReference>
<dbReference type="InterPro" id="IPR002514">
    <property type="entry name" value="Transposase_8"/>
</dbReference>
<keyword evidence="2" id="KW-1185">Reference proteome</keyword>
<dbReference type="Proteomes" id="UP000276223">
    <property type="component" value="Unassembled WGS sequence"/>
</dbReference>
<evidence type="ECO:0000313" key="1">
    <source>
        <dbReference type="EMBL" id="ROQ90125.1"/>
    </source>
</evidence>
<proteinExistence type="predicted"/>
<dbReference type="EMBL" id="RJVA01000015">
    <property type="protein sequence ID" value="ROQ90125.1"/>
    <property type="molecule type" value="Genomic_DNA"/>
</dbReference>
<dbReference type="AlphaFoldDB" id="A0A3N1UFI9"/>
<dbReference type="Pfam" id="PF01527">
    <property type="entry name" value="HTH_Tnp_1"/>
    <property type="match status" value="1"/>
</dbReference>